<dbReference type="EMBL" id="CP012605">
    <property type="protein sequence ID" value="ANH73481.1"/>
    <property type="molecule type" value="Genomic_DNA"/>
</dbReference>
<dbReference type="AlphaFoldDB" id="A0AAC9BGP7"/>
<dbReference type="Proteomes" id="UP000077927">
    <property type="component" value="Chromosome 1"/>
</dbReference>
<sequence>MAKPREDIVAYLSVERRGAYPASDVLDAITESVLRSRPGIDVDAVRATELWKETRNHHAKIMLAQFALDRIEATSIANGVRVRVIDGWPINGLAELSINYSGYENFARAVGVGFEGKRKEGIRPDVYENLIYIIGGLYVLAAQGKEKGQVRGIASNVQRMIERAAGVKITVETVRNYIKEAKKQGFKLADAGLDDEEMLDGQSDSTAN</sequence>
<evidence type="ECO:0000313" key="2">
    <source>
        <dbReference type="Proteomes" id="UP000077927"/>
    </source>
</evidence>
<gene>
    <name evidence="1" type="ORF">ACS15_2204</name>
</gene>
<protein>
    <submittedName>
        <fullName evidence="1">Uncharacterized protein</fullName>
    </submittedName>
</protein>
<organism evidence="1 2">
    <name type="scientific">Ralstonia insidiosa</name>
    <dbReference type="NCBI Taxonomy" id="190721"/>
    <lineage>
        <taxon>Bacteria</taxon>
        <taxon>Pseudomonadati</taxon>
        <taxon>Pseudomonadota</taxon>
        <taxon>Betaproteobacteria</taxon>
        <taxon>Burkholderiales</taxon>
        <taxon>Burkholderiaceae</taxon>
        <taxon>Ralstonia</taxon>
    </lineage>
</organism>
<proteinExistence type="predicted"/>
<name>A0AAC9BGP7_9RALS</name>
<accession>A0AAC9BGP7</accession>
<evidence type="ECO:0000313" key="1">
    <source>
        <dbReference type="EMBL" id="ANH73481.1"/>
    </source>
</evidence>
<reference evidence="1 2" key="1">
    <citation type="submission" date="2015-09" db="EMBL/GenBank/DDBJ databases">
        <authorList>
            <person name="Xu Y."/>
            <person name="Nagy A."/>
            <person name="Liu N.T."/>
            <person name="Nou X."/>
        </authorList>
    </citation>
    <scope>NUCLEOTIDE SEQUENCE [LARGE SCALE GENOMIC DNA]</scope>
    <source>
        <strain evidence="1 2">FC1138</strain>
    </source>
</reference>
<dbReference type="KEGG" id="rin:ACS15_2204"/>